<evidence type="ECO:0000313" key="3">
    <source>
        <dbReference type="Proteomes" id="UP000198752"/>
    </source>
</evidence>
<name>A0A1I2R3N6_9BACL</name>
<protein>
    <submittedName>
        <fullName evidence="2">Tetratrico peptide repeat-containing protein</fullName>
    </submittedName>
</protein>
<proteinExistence type="predicted"/>
<dbReference type="Proteomes" id="UP000198752">
    <property type="component" value="Unassembled WGS sequence"/>
</dbReference>
<dbReference type="InterPro" id="IPR011990">
    <property type="entry name" value="TPR-like_helical_dom_sf"/>
</dbReference>
<dbReference type="STRING" id="269670.SAMN02982927_01405"/>
<evidence type="ECO:0000313" key="2">
    <source>
        <dbReference type="EMBL" id="SFG33197.1"/>
    </source>
</evidence>
<evidence type="ECO:0000259" key="1">
    <source>
        <dbReference type="Pfam" id="PF12688"/>
    </source>
</evidence>
<dbReference type="OrthoDB" id="193829at2"/>
<feature type="domain" description="Tetratrico peptide repeat group 5" evidence="1">
    <location>
        <begin position="46"/>
        <end position="139"/>
    </location>
</feature>
<dbReference type="SUPFAM" id="SSF48452">
    <property type="entry name" value="TPR-like"/>
    <property type="match status" value="1"/>
</dbReference>
<organism evidence="2 3">
    <name type="scientific">Sporolactobacillus nakayamae</name>
    <dbReference type="NCBI Taxonomy" id="269670"/>
    <lineage>
        <taxon>Bacteria</taxon>
        <taxon>Bacillati</taxon>
        <taxon>Bacillota</taxon>
        <taxon>Bacilli</taxon>
        <taxon>Bacillales</taxon>
        <taxon>Sporolactobacillaceae</taxon>
        <taxon>Sporolactobacillus</taxon>
    </lineage>
</organism>
<gene>
    <name evidence="2" type="ORF">SAMN02982927_01405</name>
</gene>
<keyword evidence="3" id="KW-1185">Reference proteome</keyword>
<reference evidence="3" key="1">
    <citation type="submission" date="2016-10" db="EMBL/GenBank/DDBJ databases">
        <authorList>
            <person name="Varghese N."/>
            <person name="Submissions S."/>
        </authorList>
    </citation>
    <scope>NUCLEOTIDE SEQUENCE [LARGE SCALE GENOMIC DNA]</scope>
    <source>
        <strain evidence="3">ATCC 700379</strain>
    </source>
</reference>
<sequence>MGENTDSIIQKASSLIEHGHHERGLNVFQTLTNQYPQESQVWLKYALTLDQLSMEEEAIPKYKNALELGLSKADERIALICLASSYRNVGQIHSALETIKKALEKYQQDAAVRCFYSLILMDDNKPAQAVKTLGELLVNEVAAQRFGGFAQASRRKFDDL</sequence>
<dbReference type="Pfam" id="PF12688">
    <property type="entry name" value="TPR_5"/>
    <property type="match status" value="1"/>
</dbReference>
<dbReference type="InterPro" id="IPR041656">
    <property type="entry name" value="TPR_5"/>
</dbReference>
<dbReference type="AlphaFoldDB" id="A0A1I2R3N6"/>
<accession>A0A1I2R3N6</accession>
<dbReference type="Gene3D" id="1.25.40.10">
    <property type="entry name" value="Tetratricopeptide repeat domain"/>
    <property type="match status" value="1"/>
</dbReference>
<dbReference type="EMBL" id="FOOY01000008">
    <property type="protein sequence ID" value="SFG33197.1"/>
    <property type="molecule type" value="Genomic_DNA"/>
</dbReference>